<reference evidence="3" key="1">
    <citation type="journal article" date="2019" name="Int. J. Syst. Evol. Microbiol.">
        <title>The Global Catalogue of Microorganisms (GCM) 10K type strain sequencing project: providing services to taxonomists for standard genome sequencing and annotation.</title>
        <authorList>
            <consortium name="The Broad Institute Genomics Platform"/>
            <consortium name="The Broad Institute Genome Sequencing Center for Infectious Disease"/>
            <person name="Wu L."/>
            <person name="Ma J."/>
        </authorList>
    </citation>
    <scope>NUCLEOTIDE SEQUENCE [LARGE SCALE GENOMIC DNA]</scope>
    <source>
        <strain evidence="3">KCTC 23298</strain>
    </source>
</reference>
<feature type="transmembrane region" description="Helical" evidence="1">
    <location>
        <begin position="12"/>
        <end position="34"/>
    </location>
</feature>
<comment type="caution">
    <text evidence="2">The sequence shown here is derived from an EMBL/GenBank/DDBJ whole genome shotgun (WGS) entry which is preliminary data.</text>
</comment>
<accession>A0ABQ3F6A2</accession>
<keyword evidence="1" id="KW-0812">Transmembrane</keyword>
<dbReference type="EMBL" id="BMYI01000001">
    <property type="protein sequence ID" value="GHC09128.1"/>
    <property type="molecule type" value="Genomic_DNA"/>
</dbReference>
<dbReference type="Proteomes" id="UP000658305">
    <property type="component" value="Unassembled WGS sequence"/>
</dbReference>
<keyword evidence="3" id="KW-1185">Reference proteome</keyword>
<keyword evidence="1" id="KW-0472">Membrane</keyword>
<sequence length="156" mass="17212">MMEPYLLAKWLHVLSSTVLFGTGIGTAFAMVWAMRSNRAEVVAHVAAGVVVADWLFTLPSGVVQPLTGLWLVQETGRGWNEGWLLLTYAAYLLALACWLPVVVLQYRIRDLARATAPGPLPAAAVRAFRLWFVLGWPAFGALVGVFWLMIVKPDLF</sequence>
<dbReference type="RefSeq" id="WP_229825141.1">
    <property type="nucleotide sequence ID" value="NZ_BMYI01000001.1"/>
</dbReference>
<gene>
    <name evidence="2" type="ORF">GCM10007291_01470</name>
</gene>
<evidence type="ECO:0000256" key="1">
    <source>
        <dbReference type="SAM" id="Phobius"/>
    </source>
</evidence>
<feature type="transmembrane region" description="Helical" evidence="1">
    <location>
        <begin position="41"/>
        <end position="63"/>
    </location>
</feature>
<keyword evidence="1" id="KW-1133">Transmembrane helix</keyword>
<feature type="transmembrane region" description="Helical" evidence="1">
    <location>
        <begin position="83"/>
        <end position="106"/>
    </location>
</feature>
<evidence type="ECO:0000313" key="2">
    <source>
        <dbReference type="EMBL" id="GHC09128.1"/>
    </source>
</evidence>
<protein>
    <submittedName>
        <fullName evidence="2">Membrane protein</fullName>
    </submittedName>
</protein>
<dbReference type="Pfam" id="PF10027">
    <property type="entry name" value="DUF2269"/>
    <property type="match status" value="1"/>
</dbReference>
<name>A0ABQ3F6A2_9RHOB</name>
<proteinExistence type="predicted"/>
<organism evidence="2 3">
    <name type="scientific">Gemmobacter nanjingensis</name>
    <dbReference type="NCBI Taxonomy" id="488454"/>
    <lineage>
        <taxon>Bacteria</taxon>
        <taxon>Pseudomonadati</taxon>
        <taxon>Pseudomonadota</taxon>
        <taxon>Alphaproteobacteria</taxon>
        <taxon>Rhodobacterales</taxon>
        <taxon>Paracoccaceae</taxon>
        <taxon>Gemmobacter</taxon>
    </lineage>
</organism>
<dbReference type="InterPro" id="IPR018729">
    <property type="entry name" value="DUF2269_transmembrane"/>
</dbReference>
<evidence type="ECO:0000313" key="3">
    <source>
        <dbReference type="Proteomes" id="UP000658305"/>
    </source>
</evidence>
<feature type="transmembrane region" description="Helical" evidence="1">
    <location>
        <begin position="127"/>
        <end position="150"/>
    </location>
</feature>